<accession>A0A2S8A9N0</accession>
<keyword evidence="3" id="KW-0472">Membrane</keyword>
<sequence length="267" mass="29669">MNRLLLLLSIPYILSLICCQSKQKDNPNYIKVGIETGPEYTVAETAKKIAKEKYGLEVELVQFNDYVIPNTALNDGDIDANAIQHKPFLENLIKQRNYKLVAVANTFIYPLAGYSKKIKSITDLAAGSTIVIPNDATNGGRALLLLQKYNLIQLKDNKSLVPKVTDIVKNPKNLHILELEAPQLPKVLDDNQVSVAIINNTFAAKAGLSLQDAIMVEDKDSPYVNIIVTREDNKNAENVKKFIQAYQSEEVIKTANKEFKGGAIKGW</sequence>
<keyword evidence="4" id="KW-0564">Palmitate</keyword>
<dbReference type="OrthoDB" id="9812878at2"/>
<dbReference type="EMBL" id="PSZM01000041">
    <property type="protein sequence ID" value="PQL91285.1"/>
    <property type="molecule type" value="Genomic_DNA"/>
</dbReference>
<dbReference type="PANTHER" id="PTHR30429">
    <property type="entry name" value="D-METHIONINE-BINDING LIPOPROTEIN METQ"/>
    <property type="match status" value="1"/>
</dbReference>
<dbReference type="PIRSF" id="PIRSF002854">
    <property type="entry name" value="MetQ"/>
    <property type="match status" value="1"/>
</dbReference>
<evidence type="ECO:0000256" key="7">
    <source>
        <dbReference type="PIRSR" id="PIRSR002854-1"/>
    </source>
</evidence>
<comment type="caution">
    <text evidence="8">The sequence shown here is derived from an EMBL/GenBank/DDBJ whole genome shotgun (WGS) entry which is preliminary data.</text>
</comment>
<dbReference type="Gene3D" id="3.40.190.10">
    <property type="entry name" value="Periplasmic binding protein-like II"/>
    <property type="match status" value="2"/>
</dbReference>
<dbReference type="InterPro" id="IPR004872">
    <property type="entry name" value="Lipoprotein_NlpA"/>
</dbReference>
<evidence type="ECO:0000256" key="3">
    <source>
        <dbReference type="ARBA" id="ARBA00023136"/>
    </source>
</evidence>
<evidence type="ECO:0000256" key="4">
    <source>
        <dbReference type="ARBA" id="ARBA00023139"/>
    </source>
</evidence>
<evidence type="ECO:0000313" key="8">
    <source>
        <dbReference type="EMBL" id="PQL91285.1"/>
    </source>
</evidence>
<gene>
    <name evidence="8" type="primary">metQ</name>
    <name evidence="8" type="ORF">C4S77_08480</name>
</gene>
<evidence type="ECO:0000256" key="5">
    <source>
        <dbReference type="ARBA" id="ARBA00023288"/>
    </source>
</evidence>
<feature type="lipid moiety-binding region" description="S-diacylglycerol cysteine" evidence="7">
    <location>
        <position position="19"/>
    </location>
</feature>
<dbReference type="SUPFAM" id="SSF53850">
    <property type="entry name" value="Periplasmic binding protein-like II"/>
    <property type="match status" value="1"/>
</dbReference>
<dbReference type="NCBIfam" id="NF008285">
    <property type="entry name" value="PRK11063.1"/>
    <property type="match status" value="1"/>
</dbReference>
<evidence type="ECO:0000256" key="6">
    <source>
        <dbReference type="PIRNR" id="PIRNR002854"/>
    </source>
</evidence>
<dbReference type="GO" id="GO:0016020">
    <property type="term" value="C:membrane"/>
    <property type="evidence" value="ECO:0007669"/>
    <property type="project" value="UniProtKB-SubCell"/>
</dbReference>
<dbReference type="Pfam" id="PF03180">
    <property type="entry name" value="Lipoprotein_9"/>
    <property type="match status" value="1"/>
</dbReference>
<keyword evidence="5 6" id="KW-0449">Lipoprotein</keyword>
<keyword evidence="9" id="KW-1185">Reference proteome</keyword>
<dbReference type="NCBIfam" id="TIGR00363">
    <property type="entry name" value="MetQ/NlpA family lipoprotein"/>
    <property type="match status" value="1"/>
</dbReference>
<comment type="similarity">
    <text evidence="6">Belongs to the nlpA lipoprotein family.</text>
</comment>
<comment type="subcellular location">
    <subcellularLocation>
        <location evidence="1">Membrane</location>
        <topology evidence="1">Lipid-anchor</topology>
    </subcellularLocation>
</comment>
<dbReference type="PANTHER" id="PTHR30429:SF1">
    <property type="entry name" value="D-METHIONINE-BINDING LIPOPROTEIN METQ-RELATED"/>
    <property type="match status" value="1"/>
</dbReference>
<keyword evidence="2" id="KW-0732">Signal</keyword>
<protein>
    <recommendedName>
        <fullName evidence="6">Lipoprotein</fullName>
    </recommendedName>
</protein>
<proteinExistence type="inferred from homology"/>
<dbReference type="RefSeq" id="WP_105247177.1">
    <property type="nucleotide sequence ID" value="NZ_PSZM01000041.1"/>
</dbReference>
<name>A0A2S8A9N0_9FLAO</name>
<evidence type="ECO:0000256" key="2">
    <source>
        <dbReference type="ARBA" id="ARBA00022729"/>
    </source>
</evidence>
<dbReference type="AlphaFoldDB" id="A0A2S8A9N0"/>
<dbReference type="CDD" id="cd13598">
    <property type="entry name" value="PBP2_lipoprotein_IlpA_like"/>
    <property type="match status" value="1"/>
</dbReference>
<evidence type="ECO:0000313" key="9">
    <source>
        <dbReference type="Proteomes" id="UP000238042"/>
    </source>
</evidence>
<evidence type="ECO:0000256" key="1">
    <source>
        <dbReference type="ARBA" id="ARBA00004635"/>
    </source>
</evidence>
<organism evidence="8 9">
    <name type="scientific">Apibacter adventoris</name>
    <dbReference type="NCBI Taxonomy" id="1679466"/>
    <lineage>
        <taxon>Bacteria</taxon>
        <taxon>Pseudomonadati</taxon>
        <taxon>Bacteroidota</taxon>
        <taxon>Flavobacteriia</taxon>
        <taxon>Flavobacteriales</taxon>
        <taxon>Weeksellaceae</taxon>
        <taxon>Apibacter</taxon>
    </lineage>
</organism>
<reference evidence="8 9" key="1">
    <citation type="submission" date="2018-02" db="EMBL/GenBank/DDBJ databases">
        <title>Genome sequences of Apibacter spp., gut symbionts of Asian honey bees.</title>
        <authorList>
            <person name="Kwong W.K."/>
            <person name="Steele M.I."/>
            <person name="Moran N.A."/>
        </authorList>
    </citation>
    <scope>NUCLEOTIDE SEQUENCE [LARGE SCALE GENOMIC DNA]</scope>
    <source>
        <strain evidence="9">wkB301</strain>
    </source>
</reference>
<dbReference type="Proteomes" id="UP000238042">
    <property type="component" value="Unassembled WGS sequence"/>
</dbReference>